<sequence length="92" mass="10942">MNYLFNTTKEMVRRGKQYRVNSDRFFHIMNEGWFVYMRQKQEKAENNNTVAGPFKTKLLASHHLDRIADLSRLLIEPEAESNTGNSGEDWRY</sequence>
<gene>
    <name evidence="1" type="ORF">MNBD_GAMMA23-1074</name>
</gene>
<accession>A0A3B1AU85</accession>
<protein>
    <submittedName>
        <fullName evidence="1">Uncharacterized protein</fullName>
    </submittedName>
</protein>
<reference evidence="1" key="1">
    <citation type="submission" date="2018-06" db="EMBL/GenBank/DDBJ databases">
        <authorList>
            <person name="Zhirakovskaya E."/>
        </authorList>
    </citation>
    <scope>NUCLEOTIDE SEQUENCE</scope>
</reference>
<organism evidence="1">
    <name type="scientific">hydrothermal vent metagenome</name>
    <dbReference type="NCBI Taxonomy" id="652676"/>
    <lineage>
        <taxon>unclassified sequences</taxon>
        <taxon>metagenomes</taxon>
        <taxon>ecological metagenomes</taxon>
    </lineage>
</organism>
<proteinExistence type="predicted"/>
<dbReference type="AlphaFoldDB" id="A0A3B1AU85"/>
<name>A0A3B1AU85_9ZZZZ</name>
<evidence type="ECO:0000313" key="1">
    <source>
        <dbReference type="EMBL" id="VAW97564.1"/>
    </source>
</evidence>
<dbReference type="EMBL" id="UOFT01000059">
    <property type="protein sequence ID" value="VAW97564.1"/>
    <property type="molecule type" value="Genomic_DNA"/>
</dbReference>